<reference evidence="1 2" key="1">
    <citation type="journal article" date="2015" name="Genome Announc.">
        <title>Draft Genome Sequences of Marine Isolates of Thalassomonas viridans and Thalassomonas actiniarum.</title>
        <authorList>
            <person name="Olonade I."/>
            <person name="van Zyl L.J."/>
            <person name="Trindade M."/>
        </authorList>
    </citation>
    <scope>NUCLEOTIDE SEQUENCE [LARGE SCALE GENOMIC DNA]</scope>
    <source>
        <strain evidence="1 2">XOM25</strain>
    </source>
</reference>
<dbReference type="EMBL" id="CP059733">
    <property type="protein sequence ID" value="WDE04299.1"/>
    <property type="molecule type" value="Genomic_DNA"/>
</dbReference>
<protein>
    <submittedName>
        <fullName evidence="1">DNA alkylation repair protein</fullName>
    </submittedName>
</protein>
<dbReference type="PANTHER" id="PTHR34070:SF1">
    <property type="entry name" value="DNA ALKYLATION REPAIR PROTEIN"/>
    <property type="match status" value="1"/>
</dbReference>
<sequence length="234" mass="27174">MSYQSISEHLTALANPEIAAHSQGFFKTAKGEYGYGDKFLGIRVPVLRQQVKHFKKTSLATAEQVLSSPYHEIRLFALLLLVYRFQRADEAEREAIYHLYLKNTQHINNWDLVDSSAHVIVGGYLLDRDKAPLTQLAQSNILWERRIAIIATLHFIKHGQYTPTLTIAELLLTDSHDLIHKAVGWMLRELGKRKLALEQEFLQQHYKNMPRTMLRYSIEKFSKAERDRYLRGLV</sequence>
<gene>
    <name evidence="1" type="ORF">SG34_023615</name>
</gene>
<keyword evidence="2" id="KW-1185">Reference proteome</keyword>
<name>A0AAE9Z1G9_9GAMM</name>
<organism evidence="1 2">
    <name type="scientific">Thalassomonas viridans</name>
    <dbReference type="NCBI Taxonomy" id="137584"/>
    <lineage>
        <taxon>Bacteria</taxon>
        <taxon>Pseudomonadati</taxon>
        <taxon>Pseudomonadota</taxon>
        <taxon>Gammaproteobacteria</taxon>
        <taxon>Alteromonadales</taxon>
        <taxon>Colwelliaceae</taxon>
        <taxon>Thalassomonas</taxon>
    </lineage>
</organism>
<dbReference type="InterPro" id="IPR016024">
    <property type="entry name" value="ARM-type_fold"/>
</dbReference>
<dbReference type="SUPFAM" id="SSF48371">
    <property type="entry name" value="ARM repeat"/>
    <property type="match status" value="1"/>
</dbReference>
<evidence type="ECO:0000313" key="1">
    <source>
        <dbReference type="EMBL" id="WDE04299.1"/>
    </source>
</evidence>
<accession>A0AAE9Z1G9</accession>
<dbReference type="AlphaFoldDB" id="A0AAE9Z1G9"/>
<dbReference type="CDD" id="cd06561">
    <property type="entry name" value="AlkD_like"/>
    <property type="match status" value="1"/>
</dbReference>
<dbReference type="Pfam" id="PF08713">
    <property type="entry name" value="DNA_alkylation"/>
    <property type="match status" value="1"/>
</dbReference>
<dbReference type="Proteomes" id="UP000032352">
    <property type="component" value="Chromosome"/>
</dbReference>
<reference evidence="1 2" key="2">
    <citation type="journal article" date="2022" name="Mar. Drugs">
        <title>Bioassay-Guided Fractionation Leads to the Detection of Cholic Acid Generated by the Rare Thalassomonas sp.</title>
        <authorList>
            <person name="Pheiffer F."/>
            <person name="Schneider Y.K."/>
            <person name="Hansen E.H."/>
            <person name="Andersen J.H."/>
            <person name="Isaksson J."/>
            <person name="Busche T."/>
            <person name="R C."/>
            <person name="Kalinowski J."/>
            <person name="Zyl L.V."/>
            <person name="Trindade M."/>
        </authorList>
    </citation>
    <scope>NUCLEOTIDE SEQUENCE [LARGE SCALE GENOMIC DNA]</scope>
    <source>
        <strain evidence="1 2">XOM25</strain>
    </source>
</reference>
<dbReference type="KEGG" id="tvd:SG34_023615"/>
<dbReference type="RefSeq" id="WP_044836932.1">
    <property type="nucleotide sequence ID" value="NZ_CP059733.1"/>
</dbReference>
<dbReference type="InterPro" id="IPR014825">
    <property type="entry name" value="DNA_alkylation"/>
</dbReference>
<dbReference type="Gene3D" id="1.25.10.90">
    <property type="match status" value="1"/>
</dbReference>
<evidence type="ECO:0000313" key="2">
    <source>
        <dbReference type="Proteomes" id="UP000032352"/>
    </source>
</evidence>
<proteinExistence type="predicted"/>
<dbReference type="PANTHER" id="PTHR34070">
    <property type="entry name" value="ARMADILLO-TYPE FOLD"/>
    <property type="match status" value="1"/>
</dbReference>